<dbReference type="GO" id="GO:0009231">
    <property type="term" value="P:riboflavin biosynthetic process"/>
    <property type="evidence" value="ECO:0007669"/>
    <property type="project" value="InterPro"/>
</dbReference>
<evidence type="ECO:0000259" key="1">
    <source>
        <dbReference type="Pfam" id="PF01872"/>
    </source>
</evidence>
<dbReference type="InterPro" id="IPR050765">
    <property type="entry name" value="Riboflavin_Biosynth_HTPR"/>
</dbReference>
<dbReference type="InterPro" id="IPR024072">
    <property type="entry name" value="DHFR-like_dom_sf"/>
</dbReference>
<dbReference type="Pfam" id="PF01872">
    <property type="entry name" value="RibD_C"/>
    <property type="match status" value="1"/>
</dbReference>
<organism evidence="2 3">
    <name type="scientific">Candidatus Scybalomonas excrementavium</name>
    <dbReference type="NCBI Taxonomy" id="2840943"/>
    <lineage>
        <taxon>Bacteria</taxon>
        <taxon>Bacillati</taxon>
        <taxon>Bacillota</taxon>
        <taxon>Clostridia</taxon>
        <taxon>Lachnospirales</taxon>
        <taxon>Lachnospiraceae</taxon>
        <taxon>Lachnospiraceae incertae sedis</taxon>
        <taxon>Candidatus Scybalomonas</taxon>
    </lineage>
</organism>
<comment type="caution">
    <text evidence="2">The sequence shown here is derived from an EMBL/GenBank/DDBJ whole genome shotgun (WGS) entry which is preliminary data.</text>
</comment>
<reference evidence="2" key="2">
    <citation type="journal article" date="2021" name="PeerJ">
        <title>Extensive microbial diversity within the chicken gut microbiome revealed by metagenomics and culture.</title>
        <authorList>
            <person name="Gilroy R."/>
            <person name="Ravi A."/>
            <person name="Getino M."/>
            <person name="Pursley I."/>
            <person name="Horton D.L."/>
            <person name="Alikhan N.F."/>
            <person name="Baker D."/>
            <person name="Gharbi K."/>
            <person name="Hall N."/>
            <person name="Watson M."/>
            <person name="Adriaenssens E.M."/>
            <person name="Foster-Nyarko E."/>
            <person name="Jarju S."/>
            <person name="Secka A."/>
            <person name="Antonio M."/>
            <person name="Oren A."/>
            <person name="Chaudhuri R.R."/>
            <person name="La Ragione R."/>
            <person name="Hildebrand F."/>
            <person name="Pallen M.J."/>
        </authorList>
    </citation>
    <scope>NUCLEOTIDE SEQUENCE</scope>
    <source>
        <strain evidence="2">E3-2379</strain>
    </source>
</reference>
<accession>A0A9D9I110</accession>
<dbReference type="PANTHER" id="PTHR38011:SF11">
    <property type="entry name" value="2,5-DIAMINO-6-RIBOSYLAMINO-4(3H)-PYRIMIDINONE 5'-PHOSPHATE REDUCTASE"/>
    <property type="match status" value="1"/>
</dbReference>
<dbReference type="Proteomes" id="UP000823618">
    <property type="component" value="Unassembled WGS sequence"/>
</dbReference>
<dbReference type="AlphaFoldDB" id="A0A9D9I110"/>
<name>A0A9D9I110_9FIRM</name>
<evidence type="ECO:0000313" key="2">
    <source>
        <dbReference type="EMBL" id="MBO8463587.1"/>
    </source>
</evidence>
<dbReference type="SUPFAM" id="SSF53597">
    <property type="entry name" value="Dihydrofolate reductase-like"/>
    <property type="match status" value="1"/>
</dbReference>
<dbReference type="PANTHER" id="PTHR38011">
    <property type="entry name" value="DIHYDROFOLATE REDUCTASE FAMILY PROTEIN (AFU_ORTHOLOGUE AFUA_8G06820)"/>
    <property type="match status" value="1"/>
</dbReference>
<feature type="domain" description="Bacterial bifunctional deaminase-reductase C-terminal" evidence="1">
    <location>
        <begin position="2"/>
        <end position="55"/>
    </location>
</feature>
<dbReference type="Gene3D" id="3.40.430.10">
    <property type="entry name" value="Dihydrofolate Reductase, subunit A"/>
    <property type="match status" value="1"/>
</dbReference>
<dbReference type="InterPro" id="IPR002734">
    <property type="entry name" value="RibDG_C"/>
</dbReference>
<dbReference type="EMBL" id="JADIML010000180">
    <property type="protein sequence ID" value="MBO8463587.1"/>
    <property type="molecule type" value="Genomic_DNA"/>
</dbReference>
<proteinExistence type="predicted"/>
<evidence type="ECO:0000313" key="3">
    <source>
        <dbReference type="Proteomes" id="UP000823618"/>
    </source>
</evidence>
<sequence length="65" mass="7655">MRKIVLFIAMSLDGYIADRNGNVDWLNGQNEKEETMDVYSDFIKDVDTVVMGWNTYYQVVTIQYH</sequence>
<gene>
    <name evidence="2" type="ORF">IAC13_06625</name>
</gene>
<reference evidence="2" key="1">
    <citation type="submission" date="2020-10" db="EMBL/GenBank/DDBJ databases">
        <authorList>
            <person name="Gilroy R."/>
        </authorList>
    </citation>
    <scope>NUCLEOTIDE SEQUENCE</scope>
    <source>
        <strain evidence="2">E3-2379</strain>
    </source>
</reference>
<dbReference type="GO" id="GO:0008703">
    <property type="term" value="F:5-amino-6-(5-phosphoribosylamino)uracil reductase activity"/>
    <property type="evidence" value="ECO:0007669"/>
    <property type="project" value="InterPro"/>
</dbReference>
<protein>
    <submittedName>
        <fullName evidence="2">Dihydrofolate reductase family protein</fullName>
    </submittedName>
</protein>